<evidence type="ECO:0000313" key="3">
    <source>
        <dbReference type="Proteomes" id="UP000179179"/>
    </source>
</evidence>
<evidence type="ECO:0000256" key="1">
    <source>
        <dbReference type="SAM" id="MobiDB-lite"/>
    </source>
</evidence>
<keyword evidence="3" id="KW-1185">Reference proteome</keyword>
<evidence type="ECO:0000313" key="2">
    <source>
        <dbReference type="EMBL" id="OGM39923.1"/>
    </source>
</evidence>
<dbReference type="GeneID" id="34454757"/>
<reference evidence="2 3" key="1">
    <citation type="journal article" date="2016" name="Genome Biol. Evol.">
        <title>Draft genome sequence of an aflatoxigenic Aspergillus species, A. bombycis.</title>
        <authorList>
            <person name="Moore G.G."/>
            <person name="Mack B.M."/>
            <person name="Beltz S.B."/>
            <person name="Gilbert M.K."/>
        </authorList>
    </citation>
    <scope>NUCLEOTIDE SEQUENCE [LARGE SCALE GENOMIC DNA]</scope>
    <source>
        <strain evidence="3">NRRL 26010</strain>
    </source>
</reference>
<dbReference type="STRING" id="109264.A0A1F7ZKF6"/>
<dbReference type="AlphaFoldDB" id="A0A1F7ZKF6"/>
<dbReference type="OrthoDB" id="2862635at2759"/>
<dbReference type="RefSeq" id="XP_022383640.1">
    <property type="nucleotide sequence ID" value="XM_022538495.1"/>
</dbReference>
<sequence length="306" mass="34261">MTTNQEKQPRQNTPPEQPPPDREGQHHPGLQLAMHEVQQPDGAAPGKAAVVTSSNPRCARFFATLMEARWRYFGLSSLSQTTFNLAGLFIELEASKANTVYCTLQSRIAMVELGRQYMTSLEYGVSRGMSEEAARAYISGKVMVDLGMITECTDTRTNEGEILKLIEEFDRSISRALRWKELYDEIGVLEVFLIGGEPAVIDDGEEIPNPDFPFESNEEYYSPLDRLLLPTLWLKETCLKLSGVVDMIQRLRRLDQLAVQRAFLAEELERRIMSVLGGPENLCERPGGDCGCSADDDESMPDVEAC</sequence>
<protein>
    <submittedName>
        <fullName evidence="2">Uncharacterized protein</fullName>
    </submittedName>
</protein>
<dbReference type="EMBL" id="LYCR01000169">
    <property type="protein sequence ID" value="OGM39923.1"/>
    <property type="molecule type" value="Genomic_DNA"/>
</dbReference>
<comment type="caution">
    <text evidence="2">The sequence shown here is derived from an EMBL/GenBank/DDBJ whole genome shotgun (WGS) entry which is preliminary data.</text>
</comment>
<feature type="region of interest" description="Disordered" evidence="1">
    <location>
        <begin position="1"/>
        <end position="27"/>
    </location>
</feature>
<gene>
    <name evidence="2" type="ORF">ABOM_011367</name>
</gene>
<accession>A0A1F7ZKF6</accession>
<proteinExistence type="predicted"/>
<organism evidence="2 3">
    <name type="scientific">Aspergillus bombycis</name>
    <dbReference type="NCBI Taxonomy" id="109264"/>
    <lineage>
        <taxon>Eukaryota</taxon>
        <taxon>Fungi</taxon>
        <taxon>Dikarya</taxon>
        <taxon>Ascomycota</taxon>
        <taxon>Pezizomycotina</taxon>
        <taxon>Eurotiomycetes</taxon>
        <taxon>Eurotiomycetidae</taxon>
        <taxon>Eurotiales</taxon>
        <taxon>Aspergillaceae</taxon>
        <taxon>Aspergillus</taxon>
    </lineage>
</organism>
<name>A0A1F7ZKF6_9EURO</name>
<dbReference type="Proteomes" id="UP000179179">
    <property type="component" value="Unassembled WGS sequence"/>
</dbReference>